<protein>
    <recommendedName>
        <fullName evidence="4">YGGT family protein</fullName>
    </recommendedName>
</protein>
<evidence type="ECO:0000313" key="3">
    <source>
        <dbReference type="Proteomes" id="UP000034603"/>
    </source>
</evidence>
<reference evidence="2 3" key="1">
    <citation type="journal article" date="2015" name="Nature">
        <title>rRNA introns, odd ribosomes, and small enigmatic genomes across a large radiation of phyla.</title>
        <authorList>
            <person name="Brown C.T."/>
            <person name="Hug L.A."/>
            <person name="Thomas B.C."/>
            <person name="Sharon I."/>
            <person name="Castelle C.J."/>
            <person name="Singh A."/>
            <person name="Wilkins M.J."/>
            <person name="Williams K.H."/>
            <person name="Banfield J.F."/>
        </authorList>
    </citation>
    <scope>NUCLEOTIDE SEQUENCE [LARGE SCALE GENOMIC DNA]</scope>
</reference>
<dbReference type="EMBL" id="LBTR01000047">
    <property type="protein sequence ID" value="KKQ43581.1"/>
    <property type="molecule type" value="Genomic_DNA"/>
</dbReference>
<gene>
    <name evidence="2" type="ORF">US62_C0047G0005</name>
</gene>
<proteinExistence type="predicted"/>
<accession>A0A0G0KSL4</accession>
<sequence length="133" mass="14633">MAEIVKESVTTQNEGPKEAVTTETKRVASSSQTVEYLIYFIFGFLEILLTFRLVLKLMGASIASAFVGLIYGLTGIFILPFEGIFRRGFTKGIETTSVLEPSTVVAIIVYAFLAWGVVKLVRILSGERQTSTE</sequence>
<name>A0A0G0KSL4_9BACT</name>
<evidence type="ECO:0008006" key="4">
    <source>
        <dbReference type="Google" id="ProtNLM"/>
    </source>
</evidence>
<dbReference type="AlphaFoldDB" id="A0A0G0KSL4"/>
<evidence type="ECO:0000256" key="1">
    <source>
        <dbReference type="SAM" id="Phobius"/>
    </source>
</evidence>
<keyword evidence="1" id="KW-0472">Membrane</keyword>
<organism evidence="2 3">
    <name type="scientific">Candidatus Woesebacteria bacterium GW2011_GWA1_37_8</name>
    <dbReference type="NCBI Taxonomy" id="1618546"/>
    <lineage>
        <taxon>Bacteria</taxon>
        <taxon>Candidatus Woeseibacteriota</taxon>
    </lineage>
</organism>
<feature type="transmembrane region" description="Helical" evidence="1">
    <location>
        <begin position="101"/>
        <end position="121"/>
    </location>
</feature>
<keyword evidence="1" id="KW-0812">Transmembrane</keyword>
<keyword evidence="1" id="KW-1133">Transmembrane helix</keyword>
<comment type="caution">
    <text evidence="2">The sequence shown here is derived from an EMBL/GenBank/DDBJ whole genome shotgun (WGS) entry which is preliminary data.</text>
</comment>
<feature type="transmembrane region" description="Helical" evidence="1">
    <location>
        <begin position="62"/>
        <end position="81"/>
    </location>
</feature>
<dbReference type="Proteomes" id="UP000034603">
    <property type="component" value="Unassembled WGS sequence"/>
</dbReference>
<feature type="transmembrane region" description="Helical" evidence="1">
    <location>
        <begin position="36"/>
        <end position="55"/>
    </location>
</feature>
<evidence type="ECO:0000313" key="2">
    <source>
        <dbReference type="EMBL" id="KKQ43581.1"/>
    </source>
</evidence>
<dbReference type="PATRIC" id="fig|1618546.3.peg.945"/>